<dbReference type="PRINTS" id="PR00455">
    <property type="entry name" value="HTHTETR"/>
</dbReference>
<dbReference type="Proteomes" id="UP001366166">
    <property type="component" value="Chromosome"/>
</dbReference>
<protein>
    <recommendedName>
        <fullName evidence="5">HTH tetR-type domain-containing protein</fullName>
    </recommendedName>
</protein>
<dbReference type="PANTHER" id="PTHR30055">
    <property type="entry name" value="HTH-TYPE TRANSCRIPTIONAL REGULATOR RUTR"/>
    <property type="match status" value="1"/>
</dbReference>
<dbReference type="InterPro" id="IPR009057">
    <property type="entry name" value="Homeodomain-like_sf"/>
</dbReference>
<dbReference type="PROSITE" id="PS50977">
    <property type="entry name" value="HTH_TETR_2"/>
    <property type="match status" value="1"/>
</dbReference>
<dbReference type="EMBL" id="AP028679">
    <property type="protein sequence ID" value="BEQ13563.1"/>
    <property type="molecule type" value="Genomic_DNA"/>
</dbReference>
<accession>A0AAU9E8U0</accession>
<gene>
    <name evidence="6" type="ORF">FAK_06290</name>
</gene>
<evidence type="ECO:0000256" key="4">
    <source>
        <dbReference type="PROSITE-ProRule" id="PRU00335"/>
    </source>
</evidence>
<dbReference type="PANTHER" id="PTHR30055:SF240">
    <property type="entry name" value="HTH-TYPE TRANSCRIPTIONAL REGULATOR ACRR"/>
    <property type="match status" value="1"/>
</dbReference>
<sequence length="203" mass="23939">MARRTNEQAQQTRENILRGALDVFSEKGFSRSTLSDIAKRIGMTRGAVYWHFKDKQELLVELIEAMHLWEYELLYQRVPTVDTLEDLERQFQARVDFLDSDPKFRQFIRFMSMQVEWATEKRIFDHLRDGNLRNTPFRDFERVLTQEQQRGRVRPEVDVAEICDILVGLFTGMVRLYLSGMSKRPLECSMKTAVRGVLDSIRA</sequence>
<keyword evidence="7" id="KW-1185">Reference proteome</keyword>
<organism evidence="6 7">
    <name type="scientific">Desulfoferula mesophila</name>
    <dbReference type="NCBI Taxonomy" id="3058419"/>
    <lineage>
        <taxon>Bacteria</taxon>
        <taxon>Pseudomonadati</taxon>
        <taxon>Thermodesulfobacteriota</taxon>
        <taxon>Desulfarculia</taxon>
        <taxon>Desulfarculales</taxon>
        <taxon>Desulfarculaceae</taxon>
        <taxon>Desulfoferula</taxon>
    </lineage>
</organism>
<dbReference type="GO" id="GO:0000976">
    <property type="term" value="F:transcription cis-regulatory region binding"/>
    <property type="evidence" value="ECO:0007669"/>
    <property type="project" value="TreeGrafter"/>
</dbReference>
<feature type="domain" description="HTH tetR-type" evidence="5">
    <location>
        <begin position="10"/>
        <end position="70"/>
    </location>
</feature>
<dbReference type="RefSeq" id="WP_338605300.1">
    <property type="nucleotide sequence ID" value="NZ_AP028679.1"/>
</dbReference>
<dbReference type="Gene3D" id="1.10.357.10">
    <property type="entry name" value="Tetracycline Repressor, domain 2"/>
    <property type="match status" value="1"/>
</dbReference>
<dbReference type="KEGG" id="dmp:FAK_06290"/>
<keyword evidence="2 4" id="KW-0238">DNA-binding</keyword>
<dbReference type="SUPFAM" id="SSF48498">
    <property type="entry name" value="Tetracyclin repressor-like, C-terminal domain"/>
    <property type="match status" value="1"/>
</dbReference>
<dbReference type="InterPro" id="IPR050109">
    <property type="entry name" value="HTH-type_TetR-like_transc_reg"/>
</dbReference>
<proteinExistence type="predicted"/>
<keyword evidence="3" id="KW-0804">Transcription</keyword>
<feature type="DNA-binding region" description="H-T-H motif" evidence="4">
    <location>
        <begin position="33"/>
        <end position="52"/>
    </location>
</feature>
<evidence type="ECO:0000313" key="7">
    <source>
        <dbReference type="Proteomes" id="UP001366166"/>
    </source>
</evidence>
<keyword evidence="1" id="KW-0805">Transcription regulation</keyword>
<dbReference type="GO" id="GO:0003700">
    <property type="term" value="F:DNA-binding transcription factor activity"/>
    <property type="evidence" value="ECO:0007669"/>
    <property type="project" value="TreeGrafter"/>
</dbReference>
<dbReference type="InterPro" id="IPR036271">
    <property type="entry name" value="Tet_transcr_reg_TetR-rel_C_sf"/>
</dbReference>
<dbReference type="SUPFAM" id="SSF46689">
    <property type="entry name" value="Homeodomain-like"/>
    <property type="match status" value="1"/>
</dbReference>
<evidence type="ECO:0000313" key="6">
    <source>
        <dbReference type="EMBL" id="BEQ13563.1"/>
    </source>
</evidence>
<name>A0AAU9E8U0_9BACT</name>
<evidence type="ECO:0000256" key="2">
    <source>
        <dbReference type="ARBA" id="ARBA00023125"/>
    </source>
</evidence>
<evidence type="ECO:0000259" key="5">
    <source>
        <dbReference type="PROSITE" id="PS50977"/>
    </source>
</evidence>
<evidence type="ECO:0000256" key="1">
    <source>
        <dbReference type="ARBA" id="ARBA00023015"/>
    </source>
</evidence>
<dbReference type="InterPro" id="IPR001647">
    <property type="entry name" value="HTH_TetR"/>
</dbReference>
<evidence type="ECO:0000256" key="3">
    <source>
        <dbReference type="ARBA" id="ARBA00023163"/>
    </source>
</evidence>
<reference evidence="7" key="1">
    <citation type="journal article" date="2023" name="Arch. Microbiol.">
        <title>Desulfoferula mesophilus gen. nov. sp. nov., a mesophilic sulfate-reducing bacterium isolated from a brackish lake sediment.</title>
        <authorList>
            <person name="Watanabe T."/>
            <person name="Yabe T."/>
            <person name="Tsuji J.M."/>
            <person name="Fukui M."/>
        </authorList>
    </citation>
    <scope>NUCLEOTIDE SEQUENCE [LARGE SCALE GENOMIC DNA]</scope>
    <source>
        <strain evidence="7">12FAK</strain>
    </source>
</reference>
<dbReference type="AlphaFoldDB" id="A0AAU9E8U0"/>
<dbReference type="Pfam" id="PF00440">
    <property type="entry name" value="TetR_N"/>
    <property type="match status" value="1"/>
</dbReference>